<organism evidence="1 2">
    <name type="scientific">Sodalis ligni</name>
    <dbReference type="NCBI Taxonomy" id="2697027"/>
    <lineage>
        <taxon>Bacteria</taxon>
        <taxon>Pseudomonadati</taxon>
        <taxon>Pseudomonadota</taxon>
        <taxon>Gammaproteobacteria</taxon>
        <taxon>Enterobacterales</taxon>
        <taxon>Bruguierivoracaceae</taxon>
        <taxon>Sodalis</taxon>
    </lineage>
</organism>
<dbReference type="Proteomes" id="UP000294555">
    <property type="component" value="Unassembled WGS sequence"/>
</dbReference>
<dbReference type="Gene3D" id="3.30.1460.10">
    <property type="match status" value="1"/>
</dbReference>
<evidence type="ECO:0000313" key="1">
    <source>
        <dbReference type="EMBL" id="TCL06133.1"/>
    </source>
</evidence>
<dbReference type="EMBL" id="SJOI01000001">
    <property type="protein sequence ID" value="TCL06133.1"/>
    <property type="molecule type" value="Genomic_DNA"/>
</dbReference>
<dbReference type="RefSeq" id="WP_132925296.1">
    <property type="nucleotide sequence ID" value="NZ_SJOI01000001.1"/>
</dbReference>
<proteinExistence type="predicted"/>
<dbReference type="PRINTS" id="PR01305">
    <property type="entry name" value="SSPAKPROTEIN"/>
</dbReference>
<name>A0A4R1NF98_9GAMM</name>
<gene>
    <name evidence="1" type="ORF">EZJ58_4365</name>
</gene>
<dbReference type="NCBIfam" id="NF011864">
    <property type="entry name" value="PRK15336.1"/>
    <property type="match status" value="1"/>
</dbReference>
<dbReference type="Pfam" id="PF03519">
    <property type="entry name" value="Invas_SpaK"/>
    <property type="match status" value="1"/>
</dbReference>
<accession>A0A4R1NF98</accession>
<sequence>MHVDIAELVREALLESGCDPNLLSNFDSHSTIALDFNDLPSIYISSQEEDIWLWSRLAEYSDNILEQRAHALLDELMSGADFIRGEQFHLSRNEGYLELKALLKPMCMNSGQNFAVALSGFFERLERFVVVMQ</sequence>
<dbReference type="OrthoDB" id="8588812at2"/>
<dbReference type="CDD" id="cd17035">
    <property type="entry name" value="T3SC_IB_Spa15-like"/>
    <property type="match status" value="1"/>
</dbReference>
<dbReference type="InterPro" id="IPR003065">
    <property type="entry name" value="Invas_SpaK"/>
</dbReference>
<dbReference type="SUPFAM" id="SSF69635">
    <property type="entry name" value="Type III secretory system chaperone-like"/>
    <property type="match status" value="1"/>
</dbReference>
<comment type="caution">
    <text evidence="1">The sequence shown here is derived from an EMBL/GenBank/DDBJ whole genome shotgun (WGS) entry which is preliminary data.</text>
</comment>
<keyword evidence="2" id="KW-1185">Reference proteome</keyword>
<evidence type="ECO:0000313" key="2">
    <source>
        <dbReference type="Proteomes" id="UP000294555"/>
    </source>
</evidence>
<reference evidence="1 2" key="1">
    <citation type="submission" date="2019-02" db="EMBL/GenBank/DDBJ databases">
        <title>Investigation of anaerobic lignin degradation for improved lignocellulosic biofuels.</title>
        <authorList>
            <person name="Deangelis K."/>
        </authorList>
    </citation>
    <scope>NUCLEOTIDE SEQUENCE [LARGE SCALE GENOMIC DNA]</scope>
    <source>
        <strain evidence="1 2">159R</strain>
    </source>
</reference>
<protein>
    <submittedName>
        <fullName evidence="1">Invasion protein B family protein</fullName>
    </submittedName>
</protein>
<dbReference type="AlphaFoldDB" id="A0A4R1NF98"/>